<reference evidence="2 3" key="1">
    <citation type="submission" date="2020-01" db="EMBL/GenBank/DDBJ databases">
        <title>Draft genome sequence of Aspergillus udagawae IFM 46972.</title>
        <authorList>
            <person name="Takahashi H."/>
            <person name="Yaguchi T."/>
        </authorList>
    </citation>
    <scope>NUCLEOTIDE SEQUENCE [LARGE SCALE GENOMIC DNA]</scope>
    <source>
        <strain evidence="2 3">IFM 46972</strain>
    </source>
</reference>
<dbReference type="InterPro" id="IPR050466">
    <property type="entry name" value="Carboxylest/Gibb_receptor"/>
</dbReference>
<evidence type="ECO:0000313" key="3">
    <source>
        <dbReference type="Proteomes" id="UP000465221"/>
    </source>
</evidence>
<gene>
    <name evidence="2" type="ORF">IFM46972_09059</name>
</gene>
<name>A0A8H3PC82_9EURO</name>
<accession>A0A8H3PC82</accession>
<dbReference type="InterPro" id="IPR000073">
    <property type="entry name" value="AB_hydrolase_1"/>
</dbReference>
<feature type="domain" description="Alpha/beta hydrolase fold-3" evidence="1">
    <location>
        <begin position="59"/>
        <end position="180"/>
    </location>
</feature>
<dbReference type="AlphaFoldDB" id="A0A8H3PC82"/>
<comment type="caution">
    <text evidence="2">The sequence shown here is derived from an EMBL/GenBank/DDBJ whole genome shotgun (WGS) entry which is preliminary data.</text>
</comment>
<dbReference type="Gene3D" id="3.40.50.1820">
    <property type="entry name" value="alpha/beta hydrolase"/>
    <property type="match status" value="1"/>
</dbReference>
<sequence length="349" mass="38974">MDALTLGATDLSRFDAFSIISVGYKTVSGHTITVDVLYPKSLNEPSQEQLLSVPRPVLLRYHGGGLIAGYSLFPPFFSPWYLELAQEHSAIIVSPNYRLLPESSVLEVLEDVEDHWQWLHQSLPILLQRETNGTVKADLSRIMTIGDSAGGYLSLQMGLNHPDEIRAVNAVYPLVNPKAPYFSSGQERPVFNLPAYPPDTLRLHLDNIKKQEAITQEPVIVSAAADADRFRLMFAACQHGQLGQLFREAPISPYLLERLKAGSRFPRGGVLILHGRDDSVAPVEESYLLQRTLAQVDPCLNFRLVVRDGEHGFDHLAKLHDDWLWDAIQDIVRSCHKGGLAPPTLDRML</sequence>
<dbReference type="GO" id="GO:0016787">
    <property type="term" value="F:hydrolase activity"/>
    <property type="evidence" value="ECO:0007669"/>
    <property type="project" value="InterPro"/>
</dbReference>
<dbReference type="Pfam" id="PF07859">
    <property type="entry name" value="Abhydrolase_3"/>
    <property type="match status" value="1"/>
</dbReference>
<dbReference type="InterPro" id="IPR013094">
    <property type="entry name" value="AB_hydrolase_3"/>
</dbReference>
<dbReference type="PANTHER" id="PTHR23024:SF339">
    <property type="entry name" value="ALPHA_BETA HYDROLASE FOLD-3 DOMAIN-CONTAINING PROTEIN"/>
    <property type="match status" value="1"/>
</dbReference>
<proteinExistence type="predicted"/>
<organism evidence="2 3">
    <name type="scientific">Aspergillus udagawae</name>
    <dbReference type="NCBI Taxonomy" id="91492"/>
    <lineage>
        <taxon>Eukaryota</taxon>
        <taxon>Fungi</taxon>
        <taxon>Dikarya</taxon>
        <taxon>Ascomycota</taxon>
        <taxon>Pezizomycotina</taxon>
        <taxon>Eurotiomycetes</taxon>
        <taxon>Eurotiomycetidae</taxon>
        <taxon>Eurotiales</taxon>
        <taxon>Aspergillaceae</taxon>
        <taxon>Aspergillus</taxon>
        <taxon>Aspergillus subgen. Fumigati</taxon>
    </lineage>
</organism>
<dbReference type="PRINTS" id="PR00111">
    <property type="entry name" value="ABHYDROLASE"/>
</dbReference>
<dbReference type="PANTHER" id="PTHR23024">
    <property type="entry name" value="ARYLACETAMIDE DEACETYLASE"/>
    <property type="match status" value="1"/>
</dbReference>
<protein>
    <submittedName>
        <fullName evidence="2">Probable carboxylesterase 120</fullName>
    </submittedName>
</protein>
<dbReference type="InterPro" id="IPR029058">
    <property type="entry name" value="AB_hydrolase_fold"/>
</dbReference>
<dbReference type="SUPFAM" id="SSF53474">
    <property type="entry name" value="alpha/beta-Hydrolases"/>
    <property type="match status" value="1"/>
</dbReference>
<evidence type="ECO:0000259" key="1">
    <source>
        <dbReference type="Pfam" id="PF07859"/>
    </source>
</evidence>
<dbReference type="Proteomes" id="UP000465221">
    <property type="component" value="Unassembled WGS sequence"/>
</dbReference>
<evidence type="ECO:0000313" key="2">
    <source>
        <dbReference type="EMBL" id="GFF50498.1"/>
    </source>
</evidence>
<dbReference type="EMBL" id="BLKC01000084">
    <property type="protein sequence ID" value="GFF50498.1"/>
    <property type="molecule type" value="Genomic_DNA"/>
</dbReference>